<dbReference type="InterPro" id="IPR013525">
    <property type="entry name" value="ABC2_TM"/>
</dbReference>
<feature type="transmembrane region" description="Helical" evidence="10">
    <location>
        <begin position="1193"/>
        <end position="1219"/>
    </location>
</feature>
<feature type="region of interest" description="Disordered" evidence="9">
    <location>
        <begin position="1421"/>
        <end position="1452"/>
    </location>
</feature>
<evidence type="ECO:0000256" key="7">
    <source>
        <dbReference type="ARBA" id="ARBA00022989"/>
    </source>
</evidence>
<evidence type="ECO:0000313" key="13">
    <source>
        <dbReference type="Proteomes" id="UP000800093"/>
    </source>
</evidence>
<keyword evidence="7 10" id="KW-1133">Transmembrane helix</keyword>
<feature type="transmembrane region" description="Helical" evidence="10">
    <location>
        <begin position="447"/>
        <end position="471"/>
    </location>
</feature>
<dbReference type="SUPFAM" id="SSF52540">
    <property type="entry name" value="P-loop containing nucleoside triphosphate hydrolases"/>
    <property type="match status" value="2"/>
</dbReference>
<organism evidence="12 13">
    <name type="scientific">Lojkania enalia</name>
    <dbReference type="NCBI Taxonomy" id="147567"/>
    <lineage>
        <taxon>Eukaryota</taxon>
        <taxon>Fungi</taxon>
        <taxon>Dikarya</taxon>
        <taxon>Ascomycota</taxon>
        <taxon>Pezizomycotina</taxon>
        <taxon>Dothideomycetes</taxon>
        <taxon>Pleosporomycetidae</taxon>
        <taxon>Pleosporales</taxon>
        <taxon>Pleosporales incertae sedis</taxon>
        <taxon>Lojkania</taxon>
    </lineage>
</organism>
<dbReference type="InterPro" id="IPR003593">
    <property type="entry name" value="AAA+_ATPase"/>
</dbReference>
<dbReference type="CDD" id="cd03233">
    <property type="entry name" value="ABCG_PDR_domain1"/>
    <property type="match status" value="1"/>
</dbReference>
<evidence type="ECO:0000256" key="9">
    <source>
        <dbReference type="SAM" id="MobiDB-lite"/>
    </source>
</evidence>
<keyword evidence="8 10" id="KW-0472">Membrane</keyword>
<feature type="transmembrane region" description="Helical" evidence="10">
    <location>
        <begin position="560"/>
        <end position="579"/>
    </location>
</feature>
<reference evidence="13" key="1">
    <citation type="journal article" date="2020" name="Stud. Mycol.">
        <title>101 Dothideomycetes genomes: A test case for predicting lifestyles and emergence of pathogens.</title>
        <authorList>
            <person name="Haridas S."/>
            <person name="Albert R."/>
            <person name="Binder M."/>
            <person name="Bloem J."/>
            <person name="LaButti K."/>
            <person name="Salamov A."/>
            <person name="Andreopoulos B."/>
            <person name="Baker S."/>
            <person name="Barry K."/>
            <person name="Bills G."/>
            <person name="Bluhm B."/>
            <person name="Cannon C."/>
            <person name="Castanera R."/>
            <person name="Culley D."/>
            <person name="Daum C."/>
            <person name="Ezra D."/>
            <person name="Gonzalez J."/>
            <person name="Henrissat B."/>
            <person name="Kuo A."/>
            <person name="Liang C."/>
            <person name="Lipzen A."/>
            <person name="Lutzoni F."/>
            <person name="Magnuson J."/>
            <person name="Mondo S."/>
            <person name="Nolan M."/>
            <person name="Ohm R."/>
            <person name="Pangilinan J."/>
            <person name="Park H.-J."/>
            <person name="Ramirez L."/>
            <person name="Alfaro M."/>
            <person name="Sun H."/>
            <person name="Tritt A."/>
            <person name="Yoshinaga Y."/>
            <person name="Zwiers L.-H."/>
            <person name="Turgeon B."/>
            <person name="Goodwin S."/>
            <person name="Spatafora J."/>
            <person name="Crous P."/>
            <person name="Grigoriev I."/>
        </authorList>
    </citation>
    <scope>NUCLEOTIDE SEQUENCE [LARGE SCALE GENOMIC DNA]</scope>
    <source>
        <strain evidence="13">CBS 304.66</strain>
    </source>
</reference>
<dbReference type="GO" id="GO:0005524">
    <property type="term" value="F:ATP binding"/>
    <property type="evidence" value="ECO:0007669"/>
    <property type="project" value="UniProtKB-KW"/>
</dbReference>
<keyword evidence="5" id="KW-0547">Nucleotide-binding</keyword>
<comment type="caution">
    <text evidence="12">The sequence shown here is derived from an EMBL/GenBank/DDBJ whole genome shotgun (WGS) entry which is preliminary data.</text>
</comment>
<name>A0A9P4K169_9PLEO</name>
<feature type="transmembrane region" description="Helical" evidence="10">
    <location>
        <begin position="1119"/>
        <end position="1138"/>
    </location>
</feature>
<dbReference type="Pfam" id="PF01061">
    <property type="entry name" value="ABC2_membrane"/>
    <property type="match status" value="2"/>
</dbReference>
<evidence type="ECO:0000256" key="8">
    <source>
        <dbReference type="ARBA" id="ARBA00023136"/>
    </source>
</evidence>
<proteinExistence type="inferred from homology"/>
<evidence type="ECO:0000256" key="10">
    <source>
        <dbReference type="SAM" id="Phobius"/>
    </source>
</evidence>
<dbReference type="GO" id="GO:0016887">
    <property type="term" value="F:ATP hydrolysis activity"/>
    <property type="evidence" value="ECO:0007669"/>
    <property type="project" value="InterPro"/>
</dbReference>
<feature type="transmembrane region" description="Helical" evidence="10">
    <location>
        <begin position="1393"/>
        <end position="1413"/>
    </location>
</feature>
<feature type="domain" description="ABC transporter" evidence="11">
    <location>
        <begin position="781"/>
        <end position="1024"/>
    </location>
</feature>
<feature type="domain" description="ABC transporter" evidence="11">
    <location>
        <begin position="83"/>
        <end position="338"/>
    </location>
</feature>
<evidence type="ECO:0000256" key="2">
    <source>
        <dbReference type="ARBA" id="ARBA00006012"/>
    </source>
</evidence>
<dbReference type="FunFam" id="3.40.50.300:FF:000054">
    <property type="entry name" value="ABC multidrug transporter atrF"/>
    <property type="match status" value="1"/>
</dbReference>
<dbReference type="InterPro" id="IPR003439">
    <property type="entry name" value="ABC_transporter-like_ATP-bd"/>
</dbReference>
<comment type="similarity">
    <text evidence="2">Belongs to the ABC transporter superfamily. ABCG family. PDR (TC 3.A.1.205) subfamily.</text>
</comment>
<feature type="transmembrane region" description="Helical" evidence="10">
    <location>
        <begin position="1239"/>
        <end position="1262"/>
    </location>
</feature>
<evidence type="ECO:0000256" key="5">
    <source>
        <dbReference type="ARBA" id="ARBA00022741"/>
    </source>
</evidence>
<dbReference type="InterPro" id="IPR034003">
    <property type="entry name" value="ABCG_PDR_2"/>
</dbReference>
<dbReference type="Pfam" id="PF06422">
    <property type="entry name" value="PDR_CDR"/>
    <property type="match status" value="1"/>
</dbReference>
<feature type="transmembrane region" description="Helical" evidence="10">
    <location>
        <begin position="591"/>
        <end position="612"/>
    </location>
</feature>
<dbReference type="GO" id="GO:0140359">
    <property type="term" value="F:ABC-type transporter activity"/>
    <property type="evidence" value="ECO:0007669"/>
    <property type="project" value="InterPro"/>
</dbReference>
<keyword evidence="13" id="KW-1185">Reference proteome</keyword>
<accession>A0A9P4K169</accession>
<dbReference type="InterPro" id="IPR043926">
    <property type="entry name" value="ABCG_dom"/>
</dbReference>
<evidence type="ECO:0000256" key="6">
    <source>
        <dbReference type="ARBA" id="ARBA00022840"/>
    </source>
</evidence>
<gene>
    <name evidence="12" type="ORF">CC78DRAFT_556341</name>
</gene>
<comment type="subcellular location">
    <subcellularLocation>
        <location evidence="1">Membrane</location>
        <topology evidence="1">Multi-pass membrane protein</topology>
    </subcellularLocation>
</comment>
<evidence type="ECO:0000256" key="1">
    <source>
        <dbReference type="ARBA" id="ARBA00004141"/>
    </source>
</evidence>
<evidence type="ECO:0000256" key="3">
    <source>
        <dbReference type="ARBA" id="ARBA00022448"/>
    </source>
</evidence>
<feature type="transmembrane region" description="Helical" evidence="10">
    <location>
        <begin position="1274"/>
        <end position="1298"/>
    </location>
</feature>
<dbReference type="InterPro" id="IPR010929">
    <property type="entry name" value="PDR_CDR_ABC"/>
</dbReference>
<dbReference type="GO" id="GO:0016020">
    <property type="term" value="C:membrane"/>
    <property type="evidence" value="ECO:0007669"/>
    <property type="project" value="UniProtKB-SubCell"/>
</dbReference>
<feature type="transmembrane region" description="Helical" evidence="10">
    <location>
        <begin position="696"/>
        <end position="717"/>
    </location>
</feature>
<dbReference type="OrthoDB" id="245989at2759"/>
<dbReference type="PROSITE" id="PS50893">
    <property type="entry name" value="ABC_TRANSPORTER_2"/>
    <property type="match status" value="2"/>
</dbReference>
<keyword evidence="4 10" id="KW-0812">Transmembrane</keyword>
<dbReference type="PANTHER" id="PTHR19241">
    <property type="entry name" value="ATP-BINDING CASSETTE TRANSPORTER"/>
    <property type="match status" value="1"/>
</dbReference>
<feature type="compositionally biased region" description="Polar residues" evidence="9">
    <location>
        <begin position="1442"/>
        <end position="1452"/>
    </location>
</feature>
<feature type="transmembrane region" description="Helical" evidence="10">
    <location>
        <begin position="483"/>
        <end position="505"/>
    </location>
</feature>
<dbReference type="Pfam" id="PF14510">
    <property type="entry name" value="ABC_trans_N"/>
    <property type="match status" value="1"/>
</dbReference>
<dbReference type="InterPro" id="IPR029481">
    <property type="entry name" value="ABC_trans_N"/>
</dbReference>
<evidence type="ECO:0000313" key="12">
    <source>
        <dbReference type="EMBL" id="KAF2258813.1"/>
    </source>
</evidence>
<dbReference type="SMART" id="SM00382">
    <property type="entry name" value="AAA"/>
    <property type="match status" value="2"/>
</dbReference>
<dbReference type="Pfam" id="PF00005">
    <property type="entry name" value="ABC_tran"/>
    <property type="match status" value="2"/>
</dbReference>
<protein>
    <submittedName>
        <fullName evidence="12">ABC transporter-like protein</fullName>
    </submittedName>
</protein>
<dbReference type="InterPro" id="IPR034001">
    <property type="entry name" value="ABCG_PDR_1"/>
</dbReference>
<evidence type="ECO:0000256" key="4">
    <source>
        <dbReference type="ARBA" id="ARBA00022692"/>
    </source>
</evidence>
<dbReference type="InterPro" id="IPR027417">
    <property type="entry name" value="P-loop_NTPase"/>
</dbReference>
<dbReference type="CDD" id="cd03232">
    <property type="entry name" value="ABCG_PDR_domain2"/>
    <property type="match status" value="1"/>
</dbReference>
<dbReference type="EMBL" id="ML986738">
    <property type="protein sequence ID" value="KAF2258813.1"/>
    <property type="molecule type" value="Genomic_DNA"/>
</dbReference>
<sequence length="1452" mass="161419">MAKESIIDIATVANPFLDTGNPLVDPNSPQFNQKEWLRAVMNIKSRDPERFPERLAGVAYRDLSVDGSGERADYQRTFGNYPLALLSAAKKLVGKTRKAQVHILKGFDGLVRSGEMLLVLGRPGSGCSTMLKALAGETEGLHVSQQSYINYQGTPRAAMHRDFRGECIYQAEIDQHFPQLTVGQTLEFAARATTPRSRLPGVSRDTYAMHLRDVAMAVFGLSHTVNTMVGNDFIRGISGGERKRVSIAEAAIAGSPLQCWDNSTRGLDSATALECVRTLRTSADLTGATAVVTLYQASQSIYEVFDKVAVLYEGRQIYFGNVSRAKAYFTNLGFECTPRQTTGDFLTSLTNPAERVIRNGFEGKTPCTPDEFAAVWHGSAERATLLQEIANFDAQYPLGGPSFDRFKLSRRAIQANTQRAKSPYTLSLPMQIRLCMRRGYQRLQGDMGNTVTGILFNVIMALVIGSVFYNLPDNTGALYSRGALLFFAVLLAALASVMEIFTLYAQRPIVEKQAMYAFYHPFAEGISSMICDLPNKIGTAIAFNLVLYFMTNLRRTPGHFFVFLLFTFACTLTMSMYIRSIAALSRTFPQAMVPTSIFTLSFIIYTGFTIPVKDMHPWFRWLNYLNPTAYTFESLMINEFHDRTIPCSQYVPRGPSYDKVPQGERVCTTTGARAGENFVDGDKYLDVNFNYTADHLWRNLGVIIALMVFGCGVYLLATEYISEKRSNGEVLLFQRTRRPAMRLKIDEEANSPDIRPDGATNSTEAIALQTPAHLQKQTSLFHWNGVCYDIKIKKEERRLLDEVDGWVRPGTLTALMGVTGAGKTTLLDVLADRVTMGVVSGEMLVDGCPRDTGFQRKTGYVQQQDLHLATATVREALVFSAVLRQPAATPYNEKVAYVDEVIQVLEMESYSDAIIGAPGEGLNVDQRKRLTIAVELVAKPALLLFLDEPTSGLDSQGAWSICTLLRRLADHGQAVLCTIHQPSAILFQQFDRLLLLAKGGKTLYFGDIGESSRTFTGYFERNGARSCGSDENPAEWMLEITGAAPGSYCTQDWSAIWNDSAERKAVKAELTQLKETLSLQPSNIDDPDSLRPFAASFSSQLRAVLPRVFQQYWRTPSYLYSKVALCLLSALFIGFSFWKTPNSLQGLQNQLYAVFMLLSIFTTFCNQIVPHFLAQRALYEVRERRSKTFSWQVFMLSNILVELPWNSLMAVLVFVSWYYPIGLHQNAVEADQVTERGALMFLFVLAFMLFAGTFTHMVIAGVETGEGAGAIINLLFSLSLIFCGVLATPEVLPGFWIFMYRVSPLTYFVSGVLSVGLANARTTCAERELLHFSPPAMSNCLDYLREYIDAQGGYLLPESMNSTTACVFCTGGDTNAFLKSVSSEYQDRWRNFGIVWAYIIFNIVAAVGLYWLARVPKGRRVREQSGSGDGPGNHSEKELNSALDTISRAPST</sequence>
<feature type="transmembrane region" description="Helical" evidence="10">
    <location>
        <begin position="1150"/>
        <end position="1173"/>
    </location>
</feature>
<keyword evidence="3" id="KW-0813">Transport</keyword>
<dbReference type="Pfam" id="PF19055">
    <property type="entry name" value="ABC2_membrane_7"/>
    <property type="match status" value="1"/>
</dbReference>
<dbReference type="InterPro" id="IPR017871">
    <property type="entry name" value="ABC_transporter-like_CS"/>
</dbReference>
<dbReference type="Proteomes" id="UP000800093">
    <property type="component" value="Unassembled WGS sequence"/>
</dbReference>
<dbReference type="Gene3D" id="3.40.50.300">
    <property type="entry name" value="P-loop containing nucleotide triphosphate hydrolases"/>
    <property type="match status" value="2"/>
</dbReference>
<keyword evidence="6" id="KW-0067">ATP-binding</keyword>
<evidence type="ECO:0000259" key="11">
    <source>
        <dbReference type="PROSITE" id="PS50893"/>
    </source>
</evidence>
<dbReference type="PROSITE" id="PS00211">
    <property type="entry name" value="ABC_TRANSPORTER_1"/>
    <property type="match status" value="1"/>
</dbReference>